<comment type="caution">
    <text evidence="2">The sequence shown here is derived from an EMBL/GenBank/DDBJ whole genome shotgun (WGS) entry which is preliminary data.</text>
</comment>
<sequence>MANHEDKNSDKRRERAYRIWEEEGRPEGRHLDHWQRAEEQHERTEQETNKSEDLKSNGSEPHDRKEKKTTRAKSPRPVRE</sequence>
<dbReference type="Proteomes" id="UP001250791">
    <property type="component" value="Unassembled WGS sequence"/>
</dbReference>
<dbReference type="EMBL" id="JAVDUP010000016">
    <property type="protein sequence ID" value="MDR6904251.1"/>
    <property type="molecule type" value="Genomic_DNA"/>
</dbReference>
<keyword evidence="3" id="KW-1185">Reference proteome</keyword>
<evidence type="ECO:0000313" key="3">
    <source>
        <dbReference type="Proteomes" id="UP001250791"/>
    </source>
</evidence>
<dbReference type="InterPro" id="IPR021327">
    <property type="entry name" value="DUF2934"/>
</dbReference>
<accession>A0ABU1SZ24</accession>
<evidence type="ECO:0000256" key="1">
    <source>
        <dbReference type="SAM" id="MobiDB-lite"/>
    </source>
</evidence>
<reference evidence="2 3" key="1">
    <citation type="submission" date="2023-07" db="EMBL/GenBank/DDBJ databases">
        <title>Sorghum-associated microbial communities from plants grown in Nebraska, USA.</title>
        <authorList>
            <person name="Schachtman D."/>
        </authorList>
    </citation>
    <scope>NUCLEOTIDE SEQUENCE [LARGE SCALE GENOMIC DNA]</scope>
    <source>
        <strain evidence="2 3">3199</strain>
    </source>
</reference>
<evidence type="ECO:0008006" key="4">
    <source>
        <dbReference type="Google" id="ProtNLM"/>
    </source>
</evidence>
<feature type="compositionally biased region" description="Basic residues" evidence="1">
    <location>
        <begin position="67"/>
        <end position="80"/>
    </location>
</feature>
<gene>
    <name evidence="2" type="ORF">J2W52_005886</name>
</gene>
<feature type="compositionally biased region" description="Basic and acidic residues" evidence="1">
    <location>
        <begin position="1"/>
        <end position="66"/>
    </location>
</feature>
<feature type="region of interest" description="Disordered" evidence="1">
    <location>
        <begin position="1"/>
        <end position="80"/>
    </location>
</feature>
<organism evidence="2 3">
    <name type="scientific">Rhizobium miluonense</name>
    <dbReference type="NCBI Taxonomy" id="411945"/>
    <lineage>
        <taxon>Bacteria</taxon>
        <taxon>Pseudomonadati</taxon>
        <taxon>Pseudomonadota</taxon>
        <taxon>Alphaproteobacteria</taxon>
        <taxon>Hyphomicrobiales</taxon>
        <taxon>Rhizobiaceae</taxon>
        <taxon>Rhizobium/Agrobacterium group</taxon>
        <taxon>Rhizobium</taxon>
    </lineage>
</organism>
<name>A0ABU1SZ24_9HYPH</name>
<dbReference type="Pfam" id="PF11154">
    <property type="entry name" value="DUF2934"/>
    <property type="match status" value="1"/>
</dbReference>
<protein>
    <recommendedName>
        <fullName evidence="4">DUF2934 domain-containing protein</fullName>
    </recommendedName>
</protein>
<proteinExistence type="predicted"/>
<evidence type="ECO:0000313" key="2">
    <source>
        <dbReference type="EMBL" id="MDR6904251.1"/>
    </source>
</evidence>
<dbReference type="RefSeq" id="WP_112339660.1">
    <property type="nucleotide sequence ID" value="NZ_JAVDUP010000016.1"/>
</dbReference>